<comment type="similarity">
    <text evidence="11">Belongs to the CFAP44 family.</text>
</comment>
<dbReference type="STRING" id="6216.A0A158QEF0"/>
<dbReference type="Pfam" id="PF23409">
    <property type="entry name" value="Beta-prop_EML"/>
    <property type="match status" value="1"/>
</dbReference>
<feature type="compositionally biased region" description="Basic and acidic residues" evidence="15">
    <location>
        <begin position="1805"/>
        <end position="1816"/>
    </location>
</feature>
<feature type="region of interest" description="Disordered" evidence="15">
    <location>
        <begin position="1516"/>
        <end position="1559"/>
    </location>
</feature>
<dbReference type="FunFam" id="2.130.10.10:FF:000401">
    <property type="entry name" value="Cilia- and flagella-associated protein 44"/>
    <property type="match status" value="1"/>
</dbReference>
<feature type="coiled-coil region" evidence="14">
    <location>
        <begin position="898"/>
        <end position="925"/>
    </location>
</feature>
<organism evidence="19">
    <name type="scientific">Hymenolepis diminuta</name>
    <name type="common">Rat tapeworm</name>
    <dbReference type="NCBI Taxonomy" id="6216"/>
    <lineage>
        <taxon>Eukaryota</taxon>
        <taxon>Metazoa</taxon>
        <taxon>Spiralia</taxon>
        <taxon>Lophotrochozoa</taxon>
        <taxon>Platyhelminthes</taxon>
        <taxon>Cestoda</taxon>
        <taxon>Eucestoda</taxon>
        <taxon>Cyclophyllidea</taxon>
        <taxon>Hymenolepididae</taxon>
        <taxon>Hymenolepis</taxon>
    </lineage>
</organism>
<gene>
    <name evidence="17" type="ORF">HDID_LOCUS7298</name>
</gene>
<reference evidence="19" key="1">
    <citation type="submission" date="2016-04" db="UniProtKB">
        <authorList>
            <consortium name="WormBaseParasite"/>
        </authorList>
    </citation>
    <scope>IDENTIFICATION</scope>
</reference>
<evidence type="ECO:0000256" key="11">
    <source>
        <dbReference type="ARBA" id="ARBA00060934"/>
    </source>
</evidence>
<dbReference type="PANTHER" id="PTHR14885:SF3">
    <property type="entry name" value="CILIA- AND FLAGELLA-ASSOCIATED PROTEIN 44"/>
    <property type="match status" value="1"/>
</dbReference>
<feature type="region of interest" description="Disordered" evidence="15">
    <location>
        <begin position="1"/>
        <end position="33"/>
    </location>
</feature>
<feature type="repeat" description="WD" evidence="13">
    <location>
        <begin position="506"/>
        <end position="540"/>
    </location>
</feature>
<keyword evidence="9" id="KW-0966">Cell projection</keyword>
<evidence type="ECO:0000256" key="12">
    <source>
        <dbReference type="ARBA" id="ARBA00074727"/>
    </source>
</evidence>
<keyword evidence="7" id="KW-0969">Cilium</keyword>
<dbReference type="InterPro" id="IPR001680">
    <property type="entry name" value="WD40_rpt"/>
</dbReference>
<evidence type="ECO:0000256" key="4">
    <source>
        <dbReference type="ARBA" id="ARBA00022737"/>
    </source>
</evidence>
<protein>
    <recommendedName>
        <fullName evidence="12">Cilia- and flagella-associated protein 44</fullName>
    </recommendedName>
</protein>
<dbReference type="InterPro" id="IPR015943">
    <property type="entry name" value="WD40/YVTN_repeat-like_dom_sf"/>
</dbReference>
<evidence type="ECO:0000259" key="16">
    <source>
        <dbReference type="Pfam" id="PF23409"/>
    </source>
</evidence>
<feature type="repeat" description="WD" evidence="13">
    <location>
        <begin position="403"/>
        <end position="444"/>
    </location>
</feature>
<keyword evidence="2" id="KW-0963">Cytoplasm</keyword>
<evidence type="ECO:0000256" key="3">
    <source>
        <dbReference type="ARBA" id="ARBA00022574"/>
    </source>
</evidence>
<evidence type="ECO:0000256" key="7">
    <source>
        <dbReference type="ARBA" id="ARBA00023069"/>
    </source>
</evidence>
<evidence type="ECO:0000256" key="8">
    <source>
        <dbReference type="ARBA" id="ARBA00023212"/>
    </source>
</evidence>
<evidence type="ECO:0000256" key="2">
    <source>
        <dbReference type="ARBA" id="ARBA00022490"/>
    </source>
</evidence>
<evidence type="ECO:0000256" key="14">
    <source>
        <dbReference type="SAM" id="Coils"/>
    </source>
</evidence>
<feature type="region of interest" description="Disordered" evidence="15">
    <location>
        <begin position="1805"/>
        <end position="1829"/>
    </location>
</feature>
<dbReference type="InterPro" id="IPR055439">
    <property type="entry name" value="Beta-prop_EML_1st"/>
</dbReference>
<name>A0A158QEF0_HYMDI</name>
<sequence length="1874" mass="215919">MSTKNSETSSGNLETFSKEKISNNEEWTEGDNFEVEETDTHIPEDFFYNTDDIMAKPLMPEDCGLPEDLVKLYQSFGCDTLRRDNLHLLDVDVIGFVVGNYFEIHSLATSERRFIRSTSGQGIGAVDVHPGRKYIAITEKGNMPNVCIYEYPSLKLYRILSEGTQRAFSSCQFSPDGSLLVTVGNEPDYLLTIWNWREERIILRNKAFSQEVFRVRWSVDLHGVLVTAGSGHIRFWRMANTFTGLKLQGSIGKFGKVELSDIEGFVIMPDGKVLSGCEWGNLLLWEGDLIKVQVCRKNNAPCHDGIIMQILIYEGELITIGTDGFVRTWEFDAIDQAEAQEEGTFLKMEPMNELRVSPRAKLMCLQWIERNGDIIWYCMDAQNGVWKLDLSFSHRATSPQLILPYHAGAIMACAVSPMSYIVTTLGSDGTIRVFEIQKKQQIGEKHFSSSGRCLIWMPQEVDPKGKTFIAGFADGVVRTLQITTDPVDANQEKFKELVNVQLIQVLKPHTKPILSMDVHPKGEFFATSSEDSTIFIYHLEGLHLVPSGFIRLPVKALKIQWRKAGAGVKPTLLLFMEKSFVLEVSIPVRDAPERGTFEMTDVKPLQGFQMESVAGVLRVAEFSAQRRLAYKEAKKKRDENIQKLFNEGHIKEEDLTKAIEDEKRLQVKLEDELAHVKVTIPEIPSPVIGGLICLEDPNLLWINLGDYDAGYMYKCALMGLADPISKTTEQVEIESKERRLLTELETVLPRVRSTKPLQSTAITGCNDSPLISWAFSRSGNRVVMGFENGLLRIQMLENSFDFGELGPFWTYAFSDNDRGALKGLELTFDDSFIITAGADGTLFALELMSEEKQEREVSKVLARIPSSRHELVVQEDIQDANEFSIEQARKKMEWDKLFEAGEEKKRETRRQIAELKLRFKRAKELNERLPTHMRISSGQYEILDQLRDKLLNEREEQIDILNNEMAFESRRKSIALQKLIDRFRKDLSCEHIILKAFGENYKVSSIRKSKLPEHHMELVERLREAVNRENAFEAERRKTRYSVRTQYRQTEHSRPYSSDLISRSKVKGARGLRYVRELQAIEAKRQKREKRHQEWKELYALKPSSTWEDPLDVAAIDHVKNNMGDYKLKSSPDYTVSDEHKPSGLKTRLALLEAITQISERQDDFNQRLLKLRNKKAAIIKELKKIDKNLKQISDDLPPEGVTFRLKVEDLDDYEFPERAFDATDAALEAFKNSLNATKKDFNDEEKKAENIPDFTVVINSNKRSIFIPTAGLLDSECFHIVNLHVPRQPNILGLPLFVSDPKNITLDESIQVLEMKQQPKPEPMVDSIDRKKMYEDSNVDPVLFERAQSMDLEDNLRLRMKKQELRYAKALCKQKDLIAGASKVVRCFNMELRTLNYQKVNLDYLMKRANLNALILYEEYKLLTEFEKGERGLSDNYDNKLQEMKEIDEKIADNEVEIESTLANIERAVTKENEILEDFKAFLGENNRWNEFLQKVYRKKIKRKVKGGTAGEIASEESSVSVSLTSDISEWNESDEDKDSEDDYDIGEGEGGAGIYDLDTCPPGCPQADYDQTVAFREMRLDVEEEIVEQKHLLESVRRETEVLGKKAKMARQNLQQATTELQEFQLEKQRKLNLIERMVNIRLDQINYFWNCSLPSDFDQVLIFRSDNVEQLQNRIQSLEDEKPLQKNEKQQAKEKYKMFQCHKKIFQGELQKMAMKCDSMMIDKFGRLEDLERLETIHPKTEELTLRTLGLQARIQREEKELEERLCNARDEYIVQLRENTRLVTKKLMLFNEMQTLSKSLDRHLRNQKRGSDESQNARSEDTNTRLKTVYNQAEEINKLTTEYQCLTVKALRLSSSDQKSPNKQGNTDIK</sequence>
<dbReference type="PROSITE" id="PS50082">
    <property type="entry name" value="WD_REPEATS_2"/>
    <property type="match status" value="2"/>
</dbReference>
<dbReference type="SUPFAM" id="SSF50978">
    <property type="entry name" value="WD40 repeat-like"/>
    <property type="match status" value="1"/>
</dbReference>
<dbReference type="WBParaSite" id="HDID_0000730001-mRNA-1">
    <property type="protein sequence ID" value="HDID_0000730001-mRNA-1"/>
    <property type="gene ID" value="HDID_0000730001"/>
</dbReference>
<evidence type="ECO:0000313" key="19">
    <source>
        <dbReference type="WBParaSite" id="HDID_0000730001-mRNA-1"/>
    </source>
</evidence>
<dbReference type="Gene3D" id="2.130.10.10">
    <property type="entry name" value="YVTN repeat-like/Quinoprotein amine dehydrogenase"/>
    <property type="match status" value="2"/>
</dbReference>
<feature type="compositionally biased region" description="Acidic residues" evidence="15">
    <location>
        <begin position="1531"/>
        <end position="1549"/>
    </location>
</feature>
<dbReference type="GO" id="GO:0060285">
    <property type="term" value="P:cilium-dependent cell motility"/>
    <property type="evidence" value="ECO:0007669"/>
    <property type="project" value="UniProtKB-ARBA"/>
</dbReference>
<dbReference type="EMBL" id="UYSG01010922">
    <property type="protein sequence ID" value="VDL59616.1"/>
    <property type="molecule type" value="Genomic_DNA"/>
</dbReference>
<keyword evidence="5" id="KW-0282">Flagellum</keyword>
<keyword evidence="3 13" id="KW-0853">WD repeat</keyword>
<feature type="coiled-coil region" evidence="14">
    <location>
        <begin position="1581"/>
        <end position="1636"/>
    </location>
</feature>
<evidence type="ECO:0000256" key="10">
    <source>
        <dbReference type="ARBA" id="ARBA00055223"/>
    </source>
</evidence>
<feature type="domain" description="EML-like first beta-propeller" evidence="16">
    <location>
        <begin position="123"/>
        <end position="333"/>
    </location>
</feature>
<comment type="function">
    <text evidence="10">Flagellar protein involved in sperm flagellum axoneme organization and function.</text>
</comment>
<dbReference type="SMART" id="SM00320">
    <property type="entry name" value="WD40"/>
    <property type="match status" value="6"/>
</dbReference>
<feature type="compositionally biased region" description="Polar residues" evidence="15">
    <location>
        <begin position="1"/>
        <end position="15"/>
    </location>
</feature>
<keyword evidence="8" id="KW-0206">Cytoskeleton</keyword>
<dbReference type="OrthoDB" id="1935234at2759"/>
<feature type="coiled-coil region" evidence="14">
    <location>
        <begin position="1664"/>
        <end position="1698"/>
    </location>
</feature>
<comment type="subcellular location">
    <subcellularLocation>
        <location evidence="1">Cytoplasm</location>
        <location evidence="1">Cytoskeleton</location>
        <location evidence="1">Flagellum axoneme</location>
    </subcellularLocation>
</comment>
<dbReference type="InterPro" id="IPR036322">
    <property type="entry name" value="WD40_repeat_dom_sf"/>
</dbReference>
<accession>A0A158QEF0</accession>
<dbReference type="PANTHER" id="PTHR14885">
    <property type="entry name" value="CILIA- AND FLAGELLA-ASSOCIATED PROTEIN 43-RELATED"/>
    <property type="match status" value="1"/>
</dbReference>
<keyword evidence="6 14" id="KW-0175">Coiled coil</keyword>
<proteinExistence type="inferred from homology"/>
<keyword evidence="4" id="KW-0677">Repeat</keyword>
<evidence type="ECO:0000256" key="15">
    <source>
        <dbReference type="SAM" id="MobiDB-lite"/>
    </source>
</evidence>
<evidence type="ECO:0000256" key="6">
    <source>
        <dbReference type="ARBA" id="ARBA00023054"/>
    </source>
</evidence>
<evidence type="ECO:0000256" key="13">
    <source>
        <dbReference type="PROSITE-ProRule" id="PRU00221"/>
    </source>
</evidence>
<dbReference type="Proteomes" id="UP000274504">
    <property type="component" value="Unassembled WGS sequence"/>
</dbReference>
<dbReference type="GO" id="GO:0003341">
    <property type="term" value="P:cilium movement"/>
    <property type="evidence" value="ECO:0007669"/>
    <property type="project" value="UniProtKB-ARBA"/>
</dbReference>
<reference evidence="17 18" key="2">
    <citation type="submission" date="2018-11" db="EMBL/GenBank/DDBJ databases">
        <authorList>
            <consortium name="Pathogen Informatics"/>
        </authorList>
    </citation>
    <scope>NUCLEOTIDE SEQUENCE [LARGE SCALE GENOMIC DNA]</scope>
</reference>
<evidence type="ECO:0000256" key="9">
    <source>
        <dbReference type="ARBA" id="ARBA00023273"/>
    </source>
</evidence>
<dbReference type="Pfam" id="PF00400">
    <property type="entry name" value="WD40"/>
    <property type="match status" value="2"/>
</dbReference>
<evidence type="ECO:0000313" key="17">
    <source>
        <dbReference type="EMBL" id="VDL59616.1"/>
    </source>
</evidence>
<evidence type="ECO:0000313" key="18">
    <source>
        <dbReference type="Proteomes" id="UP000274504"/>
    </source>
</evidence>
<evidence type="ECO:0000256" key="1">
    <source>
        <dbReference type="ARBA" id="ARBA00004611"/>
    </source>
</evidence>
<evidence type="ECO:0000256" key="5">
    <source>
        <dbReference type="ARBA" id="ARBA00022846"/>
    </source>
</evidence>